<dbReference type="GO" id="GO:0052689">
    <property type="term" value="F:carboxylic ester hydrolase activity"/>
    <property type="evidence" value="ECO:0007669"/>
    <property type="project" value="TreeGrafter"/>
</dbReference>
<accession>X1MX97</accession>
<evidence type="ECO:0000259" key="1">
    <source>
        <dbReference type="Pfam" id="PF12146"/>
    </source>
</evidence>
<gene>
    <name evidence="2" type="ORF">S06H3_15554</name>
</gene>
<sequence length="247" mass="26730">MIKMIFKRTGLAEYSLLAVFLAMILLSSFPSASALNQEIISRRDLVIDLGDGLTTDAQLTFPAVGDGPFPGVLLIHGSGNTDMDEHIPSLVTGTGEPSRPFLQIAEYLSARGFAVLRYNKRAIGLNGTILNLEIYLNATFKILKQDAETALDVLTEQGEVDPNDITIIGHSEGAMIAPRIATENPHVRKIVLLSAVAHNLRDILETRYPSPEGFLVNTSSPSDPGPIITDSPEASARWNCIHSPSKL</sequence>
<dbReference type="InterPro" id="IPR029058">
    <property type="entry name" value="AB_hydrolase_fold"/>
</dbReference>
<dbReference type="Pfam" id="PF12146">
    <property type="entry name" value="Hydrolase_4"/>
    <property type="match status" value="1"/>
</dbReference>
<dbReference type="SUPFAM" id="SSF53474">
    <property type="entry name" value="alpha/beta-Hydrolases"/>
    <property type="match status" value="1"/>
</dbReference>
<comment type="caution">
    <text evidence="2">The sequence shown here is derived from an EMBL/GenBank/DDBJ whole genome shotgun (WGS) entry which is preliminary data.</text>
</comment>
<dbReference type="EMBL" id="BARV01007656">
    <property type="protein sequence ID" value="GAI10959.1"/>
    <property type="molecule type" value="Genomic_DNA"/>
</dbReference>
<organism evidence="2">
    <name type="scientific">marine sediment metagenome</name>
    <dbReference type="NCBI Taxonomy" id="412755"/>
    <lineage>
        <taxon>unclassified sequences</taxon>
        <taxon>metagenomes</taxon>
        <taxon>ecological metagenomes</taxon>
    </lineage>
</organism>
<feature type="domain" description="Serine aminopeptidase S33" evidence="1">
    <location>
        <begin position="90"/>
        <end position="196"/>
    </location>
</feature>
<dbReference type="InterPro" id="IPR053145">
    <property type="entry name" value="AB_hydrolase_Est10"/>
</dbReference>
<dbReference type="AlphaFoldDB" id="X1MX97"/>
<evidence type="ECO:0000313" key="2">
    <source>
        <dbReference type="EMBL" id="GAI10959.1"/>
    </source>
</evidence>
<dbReference type="Gene3D" id="3.40.50.1820">
    <property type="entry name" value="alpha/beta hydrolase"/>
    <property type="match status" value="1"/>
</dbReference>
<name>X1MX97_9ZZZZ</name>
<proteinExistence type="predicted"/>
<dbReference type="InterPro" id="IPR022742">
    <property type="entry name" value="Hydrolase_4"/>
</dbReference>
<dbReference type="PANTHER" id="PTHR43265:SF1">
    <property type="entry name" value="ESTERASE ESTD"/>
    <property type="match status" value="1"/>
</dbReference>
<dbReference type="PANTHER" id="PTHR43265">
    <property type="entry name" value="ESTERASE ESTD"/>
    <property type="match status" value="1"/>
</dbReference>
<protein>
    <recommendedName>
        <fullName evidence="1">Serine aminopeptidase S33 domain-containing protein</fullName>
    </recommendedName>
</protein>
<reference evidence="2" key="1">
    <citation type="journal article" date="2014" name="Front. Microbiol.">
        <title>High frequency of phylogenetically diverse reductive dehalogenase-homologous genes in deep subseafloor sedimentary metagenomes.</title>
        <authorList>
            <person name="Kawai M."/>
            <person name="Futagami T."/>
            <person name="Toyoda A."/>
            <person name="Takaki Y."/>
            <person name="Nishi S."/>
            <person name="Hori S."/>
            <person name="Arai W."/>
            <person name="Tsubouchi T."/>
            <person name="Morono Y."/>
            <person name="Uchiyama I."/>
            <person name="Ito T."/>
            <person name="Fujiyama A."/>
            <person name="Inagaki F."/>
            <person name="Takami H."/>
        </authorList>
    </citation>
    <scope>NUCLEOTIDE SEQUENCE</scope>
    <source>
        <strain evidence="2">Expedition CK06-06</strain>
    </source>
</reference>